<dbReference type="PANTHER" id="PTHR38591:SF1">
    <property type="entry name" value="BLL1000 PROTEIN"/>
    <property type="match status" value="1"/>
</dbReference>
<dbReference type="Pfam" id="PF07143">
    <property type="entry name" value="CrtC"/>
    <property type="match status" value="1"/>
</dbReference>
<reference evidence="3" key="1">
    <citation type="submission" date="2009-01" db="EMBL/GenBank/DDBJ databases">
        <title>Complete sequence of Anaeromyxobacter dehalogenans 2CP-1.</title>
        <authorList>
            <consortium name="US DOE Joint Genome Institute"/>
            <person name="Lucas S."/>
            <person name="Copeland A."/>
            <person name="Lapidus A."/>
            <person name="Glavina del Rio T."/>
            <person name="Dalin E."/>
            <person name="Tice H."/>
            <person name="Bruce D."/>
            <person name="Goodwin L."/>
            <person name="Pitluck S."/>
            <person name="Saunders E."/>
            <person name="Brettin T."/>
            <person name="Detter J.C."/>
            <person name="Han C."/>
            <person name="Larimer F."/>
            <person name="Land M."/>
            <person name="Hauser L."/>
            <person name="Kyrpides N."/>
            <person name="Ovchinnikova G."/>
            <person name="Beliaev A.S."/>
            <person name="Richardson P."/>
        </authorList>
    </citation>
    <scope>NUCLEOTIDE SEQUENCE</scope>
    <source>
        <strain evidence="3">2CP-1</strain>
    </source>
</reference>
<dbReference type="Proteomes" id="UP000007089">
    <property type="component" value="Chromosome"/>
</dbReference>
<dbReference type="RefSeq" id="WP_012633178.1">
    <property type="nucleotide sequence ID" value="NC_011891.1"/>
</dbReference>
<evidence type="ECO:0000259" key="2">
    <source>
        <dbReference type="Pfam" id="PF07143"/>
    </source>
</evidence>
<dbReference type="PANTHER" id="PTHR38591">
    <property type="entry name" value="HYDROLASE"/>
    <property type="match status" value="1"/>
</dbReference>
<keyword evidence="4" id="KW-1185">Reference proteome</keyword>
<dbReference type="KEGG" id="acp:A2cp1_1922"/>
<feature type="domain" description="AttH" evidence="2">
    <location>
        <begin position="65"/>
        <end position="249"/>
    </location>
</feature>
<feature type="compositionally biased region" description="Low complexity" evidence="1">
    <location>
        <begin position="22"/>
        <end position="32"/>
    </location>
</feature>
<feature type="region of interest" description="Disordered" evidence="1">
    <location>
        <begin position="16"/>
        <end position="46"/>
    </location>
</feature>
<dbReference type="SUPFAM" id="SSF159245">
    <property type="entry name" value="AttH-like"/>
    <property type="match status" value="1"/>
</dbReference>
<evidence type="ECO:0000313" key="4">
    <source>
        <dbReference type="Proteomes" id="UP000007089"/>
    </source>
</evidence>
<dbReference type="Gene3D" id="2.40.370.10">
    <property type="entry name" value="AttH-like domain"/>
    <property type="match status" value="2"/>
</dbReference>
<name>B8J774_ANAD2</name>
<dbReference type="Pfam" id="PF17186">
    <property type="entry name" value="Lipocalin_9"/>
    <property type="match status" value="1"/>
</dbReference>
<dbReference type="InterPro" id="IPR010791">
    <property type="entry name" value="AttH_dom"/>
</dbReference>
<dbReference type="AlphaFoldDB" id="B8J774"/>
<evidence type="ECO:0000313" key="3">
    <source>
        <dbReference type="EMBL" id="ACL65264.1"/>
    </source>
</evidence>
<dbReference type="HOGENOM" id="CLU_040626_0_0_7"/>
<sequence length="392" mass="41773">MRSSLLALALAASLGTDGGGATAARATESASAPEGRGGGAWAPADPSHRWSFPRDHHAHPEYRNEWWYLTGTLEDATAPGHRLGYQVTFFRVGLVRAPPALASAWTTGGAVMAHLAITDPRAGTHRFSEVLWREVPMLGGFGAAGEPVLAWAVAPPGTAGRWALSLGDDGTFTLSARDDAQGIALDLVARPERPVVLQGPNGYSRKAVAPGHASLYYSFTRMATSGTVSLSGRARAVRGTSWMDREMGSSQLAPAQVGWDWFALRLADGRDLMLYALRRADGSVDFRRATLVTPDGAVRWLDADAWRAEPLGRWRSPATGAEYPLGWTVTIPSAGIRLSVRPELEAAENVSARVPGLAYWEGPVRLTGPDGRAAGEGYVELTGYGARARPPI</sequence>
<dbReference type="EMBL" id="CP001359">
    <property type="protein sequence ID" value="ACL65264.1"/>
    <property type="molecule type" value="Genomic_DNA"/>
</dbReference>
<proteinExistence type="predicted"/>
<accession>B8J774</accession>
<evidence type="ECO:0000256" key="1">
    <source>
        <dbReference type="SAM" id="MobiDB-lite"/>
    </source>
</evidence>
<protein>
    <recommendedName>
        <fullName evidence="2">AttH domain-containing protein</fullName>
    </recommendedName>
</protein>
<organism evidence="3 4">
    <name type="scientific">Anaeromyxobacter dehalogenans (strain ATCC BAA-258 / DSM 21875 / 2CP-1)</name>
    <dbReference type="NCBI Taxonomy" id="455488"/>
    <lineage>
        <taxon>Bacteria</taxon>
        <taxon>Pseudomonadati</taxon>
        <taxon>Myxococcota</taxon>
        <taxon>Myxococcia</taxon>
        <taxon>Myxococcales</taxon>
        <taxon>Cystobacterineae</taxon>
        <taxon>Anaeromyxobacteraceae</taxon>
        <taxon>Anaeromyxobacter</taxon>
    </lineage>
</organism>
<dbReference type="InterPro" id="IPR023374">
    <property type="entry name" value="AttH-like_dom_sf"/>
</dbReference>
<gene>
    <name evidence="3" type="ordered locus">A2cp1_1922</name>
</gene>